<organism evidence="2 3">
    <name type="scientific">Candidatus Protofrankia californiensis</name>
    <dbReference type="NCBI Taxonomy" id="1839754"/>
    <lineage>
        <taxon>Bacteria</taxon>
        <taxon>Bacillati</taxon>
        <taxon>Actinomycetota</taxon>
        <taxon>Actinomycetes</taxon>
        <taxon>Frankiales</taxon>
        <taxon>Frankiaceae</taxon>
        <taxon>Protofrankia</taxon>
    </lineage>
</organism>
<accession>A0A1C3NTL5</accession>
<proteinExistence type="predicted"/>
<dbReference type="AlphaFoldDB" id="A0A1C3NTL5"/>
<reference evidence="3" key="1">
    <citation type="submission" date="2016-02" db="EMBL/GenBank/DDBJ databases">
        <authorList>
            <person name="Wibberg D."/>
        </authorList>
    </citation>
    <scope>NUCLEOTIDE SEQUENCE [LARGE SCALE GENOMIC DNA]</scope>
</reference>
<evidence type="ECO:0000313" key="2">
    <source>
        <dbReference type="EMBL" id="SBW17939.1"/>
    </source>
</evidence>
<keyword evidence="1" id="KW-0472">Membrane</keyword>
<dbReference type="EMBL" id="FLUV01000180">
    <property type="protein sequence ID" value="SBW17939.1"/>
    <property type="molecule type" value="Genomic_DNA"/>
</dbReference>
<evidence type="ECO:0000313" key="3">
    <source>
        <dbReference type="Proteomes" id="UP000199013"/>
    </source>
</evidence>
<keyword evidence="1" id="KW-1133">Transmembrane helix</keyword>
<keyword evidence="3" id="KW-1185">Reference proteome</keyword>
<keyword evidence="1" id="KW-0812">Transmembrane</keyword>
<sequence length="38" mass="3905">MNVLINLGALVLFLTVTGVGAAAALALLPGSRRKGNRR</sequence>
<evidence type="ECO:0000256" key="1">
    <source>
        <dbReference type="SAM" id="Phobius"/>
    </source>
</evidence>
<feature type="transmembrane region" description="Helical" evidence="1">
    <location>
        <begin position="6"/>
        <end position="28"/>
    </location>
</feature>
<gene>
    <name evidence="2" type="ORF">FDG2_0436</name>
</gene>
<name>A0A1C3NTL5_9ACTN</name>
<dbReference type="Proteomes" id="UP000199013">
    <property type="component" value="Unassembled WGS sequence"/>
</dbReference>
<protein>
    <submittedName>
        <fullName evidence="2">Putative membrane protein</fullName>
    </submittedName>
</protein>